<dbReference type="AlphaFoldDB" id="A0A381F9T5"/>
<dbReference type="Proteomes" id="UP000254282">
    <property type="component" value="Unassembled WGS sequence"/>
</dbReference>
<dbReference type="EMBL" id="UFVR01000004">
    <property type="protein sequence ID" value="SUX43228.1"/>
    <property type="molecule type" value="Genomic_DNA"/>
</dbReference>
<evidence type="ECO:0000313" key="6">
    <source>
        <dbReference type="Proteomes" id="UP000269076"/>
    </source>
</evidence>
<protein>
    <submittedName>
        <fullName evidence="4">Uncharacterized protein</fullName>
    </submittedName>
</protein>
<evidence type="ECO:0000256" key="2">
    <source>
        <dbReference type="SAM" id="SignalP"/>
    </source>
</evidence>
<sequence>MMKKTIITISLIAIGLSSIACRETDEMLIENEQQQLSLKARSTSNIGSQWKISNENPIKIDTNTLEATNEKDCDEPKDGTHWIISSDDDCKDPPKDGTHWRMGAAN</sequence>
<evidence type="ECO:0000256" key="1">
    <source>
        <dbReference type="SAM" id="MobiDB-lite"/>
    </source>
</evidence>
<organism evidence="4 5">
    <name type="scientific">Chryseobacterium indoltheticum</name>
    <dbReference type="NCBI Taxonomy" id="254"/>
    <lineage>
        <taxon>Bacteria</taxon>
        <taxon>Pseudomonadati</taxon>
        <taxon>Bacteroidota</taxon>
        <taxon>Flavobacteriia</taxon>
        <taxon>Flavobacteriales</taxon>
        <taxon>Weeksellaceae</taxon>
        <taxon>Chryseobacterium group</taxon>
        <taxon>Chryseobacterium</taxon>
    </lineage>
</organism>
<feature type="chain" id="PRO_5036333774" evidence="2">
    <location>
        <begin position="23"/>
        <end position="106"/>
    </location>
</feature>
<reference evidence="3 6" key="2">
    <citation type="submission" date="2018-11" db="EMBL/GenBank/DDBJ databases">
        <title>Proposal to divide the Flavobacteriaceae and reorganize its genera based on Amino Acid Identity values calculated from whole genome sequences.</title>
        <authorList>
            <person name="Nicholson A.C."/>
            <person name="Gulvik C.A."/>
            <person name="Whitney A.M."/>
            <person name="Humrighouse B.W."/>
            <person name="Bell M."/>
            <person name="Holmes B."/>
            <person name="Steigerwalt A."/>
            <person name="Villarma A."/>
            <person name="Sheth M."/>
            <person name="Batra D."/>
            <person name="Pryor J."/>
            <person name="Bernardet J.-F."/>
            <person name="Hugo C."/>
            <person name="Kampfer P."/>
            <person name="Newman J."/>
            <person name="Mcquiston J.R."/>
        </authorList>
    </citation>
    <scope>NUCLEOTIDE SEQUENCE [LARGE SCALE GENOMIC DNA]</scope>
    <source>
        <strain evidence="3 6">G0211</strain>
    </source>
</reference>
<proteinExistence type="predicted"/>
<keyword evidence="2" id="KW-0732">Signal</keyword>
<feature type="region of interest" description="Disordered" evidence="1">
    <location>
        <begin position="69"/>
        <end position="106"/>
    </location>
</feature>
<name>A0A381F9T5_9FLAO</name>
<dbReference type="Proteomes" id="UP000269076">
    <property type="component" value="Chromosome"/>
</dbReference>
<evidence type="ECO:0000313" key="4">
    <source>
        <dbReference type="EMBL" id="SUX43228.1"/>
    </source>
</evidence>
<evidence type="ECO:0000313" key="3">
    <source>
        <dbReference type="EMBL" id="AZA59736.1"/>
    </source>
</evidence>
<feature type="signal peptide" evidence="2">
    <location>
        <begin position="1"/>
        <end position="22"/>
    </location>
</feature>
<gene>
    <name evidence="3" type="ORF">EG340_01150</name>
    <name evidence="4" type="ORF">NCTC13532_00234</name>
</gene>
<dbReference type="PROSITE" id="PS51257">
    <property type="entry name" value="PROKAR_LIPOPROTEIN"/>
    <property type="match status" value="1"/>
</dbReference>
<evidence type="ECO:0000313" key="5">
    <source>
        <dbReference type="Proteomes" id="UP000254282"/>
    </source>
</evidence>
<reference evidence="4 5" key="1">
    <citation type="submission" date="2018-06" db="EMBL/GenBank/DDBJ databases">
        <authorList>
            <consortium name="Pathogen Informatics"/>
            <person name="Doyle S."/>
        </authorList>
    </citation>
    <scope>NUCLEOTIDE SEQUENCE [LARGE SCALE GENOMIC DNA]</scope>
    <source>
        <strain evidence="4 5">NCTC13532</strain>
    </source>
</reference>
<accession>A0A381F9T5</accession>
<dbReference type="EMBL" id="CP033928">
    <property type="protein sequence ID" value="AZA59736.1"/>
    <property type="molecule type" value="Genomic_DNA"/>
</dbReference>
<feature type="compositionally biased region" description="Basic and acidic residues" evidence="1">
    <location>
        <begin position="69"/>
        <end position="80"/>
    </location>
</feature>